<keyword evidence="1" id="KW-0689">Ribosomal protein</keyword>
<organism evidence="1 3">
    <name type="scientific">Legionella cherrii</name>
    <dbReference type="NCBI Taxonomy" id="28084"/>
    <lineage>
        <taxon>Bacteria</taxon>
        <taxon>Pseudomonadati</taxon>
        <taxon>Pseudomonadota</taxon>
        <taxon>Gammaproteobacteria</taxon>
        <taxon>Legionellales</taxon>
        <taxon>Legionellaceae</taxon>
        <taxon>Legionella</taxon>
    </lineage>
</organism>
<keyword evidence="1" id="KW-0687">Ribonucleoprotein</keyword>
<dbReference type="EMBL" id="LR134173">
    <property type="protein sequence ID" value="VEB38758.1"/>
    <property type="molecule type" value="Genomic_DNA"/>
</dbReference>
<dbReference type="OrthoDB" id="5651859at2"/>
<dbReference type="AlphaFoldDB" id="A0A0W0SA23"/>
<evidence type="ECO:0000313" key="2">
    <source>
        <dbReference type="EMBL" id="VEB38758.1"/>
    </source>
</evidence>
<dbReference type="STRING" id="28084.Lche_2266"/>
<name>A0A0W0SA23_9GAMM</name>
<dbReference type="PATRIC" id="fig|28084.5.peg.2456"/>
<dbReference type="Proteomes" id="UP000277577">
    <property type="component" value="Chromosome"/>
</dbReference>
<proteinExistence type="predicted"/>
<dbReference type="RefSeq" id="WP_028379995.1">
    <property type="nucleotide sequence ID" value="NZ_CAAAIT010000001.1"/>
</dbReference>
<gene>
    <name evidence="1" type="ORF">Lche_2266</name>
    <name evidence="2" type="ORF">NCTC11976_02900</name>
</gene>
<dbReference type="Proteomes" id="UP000054921">
    <property type="component" value="Unassembled WGS sequence"/>
</dbReference>
<dbReference type="EMBL" id="LNXW01000013">
    <property type="protein sequence ID" value="KTC80246.1"/>
    <property type="molecule type" value="Genomic_DNA"/>
</dbReference>
<evidence type="ECO:0000313" key="4">
    <source>
        <dbReference type="Proteomes" id="UP000277577"/>
    </source>
</evidence>
<keyword evidence="4" id="KW-1185">Reference proteome</keyword>
<reference evidence="2 4" key="2">
    <citation type="submission" date="2018-12" db="EMBL/GenBank/DDBJ databases">
        <authorList>
            <consortium name="Pathogen Informatics"/>
        </authorList>
    </citation>
    <scope>NUCLEOTIDE SEQUENCE [LARGE SCALE GENOMIC DNA]</scope>
    <source>
        <strain evidence="2 4">NCTC11976</strain>
    </source>
</reference>
<evidence type="ECO:0000313" key="3">
    <source>
        <dbReference type="Proteomes" id="UP000054921"/>
    </source>
</evidence>
<accession>A0A0W0SA23</accession>
<sequence length="242" mass="28886">MIILYIPFCEENDLIARAIHWQEVLDTQNILIIQHGKKINYQSMMQERLKIYVLAHGIDNLLEQFHLASTFPNTARTTLLSIDKIAERFNSDFLYLHHRIKRIKLYFCNNKGNQKSIAEKFHQNLILFNAFIDYYAGTLFSPSTDKKKYSCHNGQRLPTSKVRQTLYHSRDEDSPGRMNIKQRSKAIFIDERKEKYIELMLQRQKKVRQELFMNNRDIRLKHTVDYEKTEADELCKSSSFFR</sequence>
<protein>
    <submittedName>
        <fullName evidence="1">RNA binding protein (Contains ribosomal protein S1 domain)</fullName>
    </submittedName>
</protein>
<evidence type="ECO:0000313" key="1">
    <source>
        <dbReference type="EMBL" id="KTC80246.1"/>
    </source>
</evidence>
<reference evidence="1 3" key="1">
    <citation type="submission" date="2015-11" db="EMBL/GenBank/DDBJ databases">
        <title>Genomic analysis of 38 Legionella species identifies large and diverse effector repertoires.</title>
        <authorList>
            <person name="Burstein D."/>
            <person name="Amaro F."/>
            <person name="Zusman T."/>
            <person name="Lifshitz Z."/>
            <person name="Cohen O."/>
            <person name="Gilbert J.A."/>
            <person name="Pupko T."/>
            <person name="Shuman H.A."/>
            <person name="Segal G."/>
        </authorList>
    </citation>
    <scope>NUCLEOTIDE SEQUENCE [LARGE SCALE GENOMIC DNA]</scope>
    <source>
        <strain evidence="1 3">ORW</strain>
    </source>
</reference>
<dbReference type="GO" id="GO:0005840">
    <property type="term" value="C:ribosome"/>
    <property type="evidence" value="ECO:0007669"/>
    <property type="project" value="UniProtKB-KW"/>
</dbReference>